<evidence type="ECO:0000313" key="2">
    <source>
        <dbReference type="EMBL" id="SEO51331.1"/>
    </source>
</evidence>
<feature type="region of interest" description="Disordered" evidence="1">
    <location>
        <begin position="50"/>
        <end position="80"/>
    </location>
</feature>
<sequence>MAEEKKVIKVNDLIIQAENVHFESVNRPQQQSYDPFPFFGRRPVPEQVEVDEQTESTVEAKSEAGAEPEETPRRHPFSWI</sequence>
<protein>
    <submittedName>
        <fullName evidence="2">Uncharacterized protein</fullName>
    </submittedName>
</protein>
<reference evidence="2 3" key="1">
    <citation type="submission" date="2016-10" db="EMBL/GenBank/DDBJ databases">
        <authorList>
            <person name="de Groot N.N."/>
        </authorList>
    </citation>
    <scope>NUCLEOTIDE SEQUENCE [LARGE SCALE GENOMIC DNA]</scope>
    <source>
        <strain evidence="2 3">CGMCC 1.10434</strain>
    </source>
</reference>
<organism evidence="2 3">
    <name type="scientific">Amphibacillus marinus</name>
    <dbReference type="NCBI Taxonomy" id="872970"/>
    <lineage>
        <taxon>Bacteria</taxon>
        <taxon>Bacillati</taxon>
        <taxon>Bacillota</taxon>
        <taxon>Bacilli</taxon>
        <taxon>Bacillales</taxon>
        <taxon>Bacillaceae</taxon>
        <taxon>Amphibacillus</taxon>
    </lineage>
</organism>
<dbReference type="RefSeq" id="WP_091498426.1">
    <property type="nucleotide sequence ID" value="NZ_FODJ01000008.1"/>
</dbReference>
<dbReference type="EMBL" id="FODJ01000008">
    <property type="protein sequence ID" value="SEO51331.1"/>
    <property type="molecule type" value="Genomic_DNA"/>
</dbReference>
<dbReference type="STRING" id="872970.SAMN04488134_108102"/>
<dbReference type="OrthoDB" id="2974714at2"/>
<accession>A0A1H8QBE8</accession>
<dbReference type="AlphaFoldDB" id="A0A1H8QBE8"/>
<keyword evidence="3" id="KW-1185">Reference proteome</keyword>
<dbReference type="Proteomes" id="UP000199300">
    <property type="component" value="Unassembled WGS sequence"/>
</dbReference>
<name>A0A1H8QBE8_9BACI</name>
<gene>
    <name evidence="2" type="ORF">SAMN04488134_108102</name>
</gene>
<evidence type="ECO:0000256" key="1">
    <source>
        <dbReference type="SAM" id="MobiDB-lite"/>
    </source>
</evidence>
<proteinExistence type="predicted"/>
<evidence type="ECO:0000313" key="3">
    <source>
        <dbReference type="Proteomes" id="UP000199300"/>
    </source>
</evidence>